<accession>A0A6L5HMY0</accession>
<dbReference type="Proteomes" id="UP000478064">
    <property type="component" value="Unassembled WGS sequence"/>
</dbReference>
<protein>
    <submittedName>
        <fullName evidence="1">Uncharacterized protein</fullName>
    </submittedName>
</protein>
<name>A0A6L5HMY0_9PSED</name>
<dbReference type="AlphaFoldDB" id="A0A6L5HMY0"/>
<dbReference type="RefSeq" id="WP_153372336.1">
    <property type="nucleotide sequence ID" value="NZ_WIVU01000002.1"/>
</dbReference>
<gene>
    <name evidence="1" type="ORF">GHO27_01925</name>
</gene>
<proteinExistence type="predicted"/>
<organism evidence="1 2">
    <name type="scientific">Pseudomonas helleri</name>
    <dbReference type="NCBI Taxonomy" id="1608996"/>
    <lineage>
        <taxon>Bacteria</taxon>
        <taxon>Pseudomonadati</taxon>
        <taxon>Pseudomonadota</taxon>
        <taxon>Gammaproteobacteria</taxon>
        <taxon>Pseudomonadales</taxon>
        <taxon>Pseudomonadaceae</taxon>
        <taxon>Pseudomonas</taxon>
    </lineage>
</organism>
<comment type="caution">
    <text evidence="1">The sequence shown here is derived from an EMBL/GenBank/DDBJ whole genome shotgun (WGS) entry which is preliminary data.</text>
</comment>
<dbReference type="EMBL" id="WIVU01000002">
    <property type="protein sequence ID" value="MQU04438.1"/>
    <property type="molecule type" value="Genomic_DNA"/>
</dbReference>
<reference evidence="1 2" key="1">
    <citation type="submission" date="2019-10" db="EMBL/GenBank/DDBJ databases">
        <title>Evaluation of single-gene subtyping targets for Pseudomonas.</title>
        <authorList>
            <person name="Reichler S.J."/>
            <person name="Orsi R.H."/>
            <person name="Wiedmann M."/>
            <person name="Martin N.H."/>
            <person name="Murphy S.I."/>
        </authorList>
    </citation>
    <scope>NUCLEOTIDE SEQUENCE [LARGE SCALE GENOMIC DNA]</scope>
    <source>
        <strain evidence="1 2">FSL R10-1637</strain>
    </source>
</reference>
<evidence type="ECO:0000313" key="1">
    <source>
        <dbReference type="EMBL" id="MQU04438.1"/>
    </source>
</evidence>
<sequence length="110" mass="12989">MGNSNVEKFEQFGDFVKLHGFNIIVSKGCGFLTNVQEWCVDNDLRQIKIFIRQETELVFTPDQMCVRYWDWLYGQVTNIEEEVIEDIIVNEKSVEILFEGDCFTLSFYIE</sequence>
<evidence type="ECO:0000313" key="2">
    <source>
        <dbReference type="Proteomes" id="UP000478064"/>
    </source>
</evidence>